<evidence type="ECO:0000313" key="1">
    <source>
        <dbReference type="EMBL" id="TDO21887.1"/>
    </source>
</evidence>
<dbReference type="Proteomes" id="UP000295499">
    <property type="component" value="Unassembled WGS sequence"/>
</dbReference>
<dbReference type="AlphaFoldDB" id="A0A4R6IIU4"/>
<protein>
    <recommendedName>
        <fullName evidence="3">HK97 gp10 family phage protein</fullName>
    </recommendedName>
</protein>
<dbReference type="OrthoDB" id="765031at2"/>
<gene>
    <name evidence="1" type="ORF">CLV32_2995</name>
</gene>
<dbReference type="RefSeq" id="WP_133556750.1">
    <property type="nucleotide sequence ID" value="NZ_SNWM01000003.1"/>
</dbReference>
<proteinExistence type="predicted"/>
<accession>A0A4R6IIU4</accession>
<keyword evidence="2" id="KW-1185">Reference proteome</keyword>
<evidence type="ECO:0000313" key="2">
    <source>
        <dbReference type="Proteomes" id="UP000295499"/>
    </source>
</evidence>
<evidence type="ECO:0008006" key="3">
    <source>
        <dbReference type="Google" id="ProtNLM"/>
    </source>
</evidence>
<sequence length="148" mass="16778">MITGLDKCISSLTTKFVRIENAISSEILDTGEAIRRDAARNASAIGFFDSYGNWVELNGDIKGMGIQGGDGYRIWVDAGKMGAYIEFGTGEYAKETLSAYNKEWRDMAYEFFINGEGKLPARPYMYPAWVKNTTGLMDRLRKRMRRPY</sequence>
<organism evidence="1 2">
    <name type="scientific">Pedobacter duraquae</name>
    <dbReference type="NCBI Taxonomy" id="425511"/>
    <lineage>
        <taxon>Bacteria</taxon>
        <taxon>Pseudomonadati</taxon>
        <taxon>Bacteroidota</taxon>
        <taxon>Sphingobacteriia</taxon>
        <taxon>Sphingobacteriales</taxon>
        <taxon>Sphingobacteriaceae</taxon>
        <taxon>Pedobacter</taxon>
    </lineage>
</organism>
<dbReference type="EMBL" id="SNWM01000003">
    <property type="protein sequence ID" value="TDO21887.1"/>
    <property type="molecule type" value="Genomic_DNA"/>
</dbReference>
<comment type="caution">
    <text evidence="1">The sequence shown here is derived from an EMBL/GenBank/DDBJ whole genome shotgun (WGS) entry which is preliminary data.</text>
</comment>
<reference evidence="1 2" key="1">
    <citation type="submission" date="2019-03" db="EMBL/GenBank/DDBJ databases">
        <title>Genomic Encyclopedia of Archaeal and Bacterial Type Strains, Phase II (KMG-II): from individual species to whole genera.</title>
        <authorList>
            <person name="Goeker M."/>
        </authorList>
    </citation>
    <scope>NUCLEOTIDE SEQUENCE [LARGE SCALE GENOMIC DNA]</scope>
    <source>
        <strain evidence="1 2">DSM 19034</strain>
    </source>
</reference>
<name>A0A4R6IIU4_9SPHI</name>